<dbReference type="EMBL" id="CM042054">
    <property type="protein sequence ID" value="KAI3706724.1"/>
    <property type="molecule type" value="Genomic_DNA"/>
</dbReference>
<reference evidence="1 2" key="2">
    <citation type="journal article" date="2022" name="Mol. Ecol. Resour.">
        <title>The genomes of chicory, endive, great burdock and yacon provide insights into Asteraceae paleo-polyploidization history and plant inulin production.</title>
        <authorList>
            <person name="Fan W."/>
            <person name="Wang S."/>
            <person name="Wang H."/>
            <person name="Wang A."/>
            <person name="Jiang F."/>
            <person name="Liu H."/>
            <person name="Zhao H."/>
            <person name="Xu D."/>
            <person name="Zhang Y."/>
        </authorList>
    </citation>
    <scope>NUCLEOTIDE SEQUENCE [LARGE SCALE GENOMIC DNA]</scope>
    <source>
        <strain evidence="2">cv. Niubang</strain>
    </source>
</reference>
<dbReference type="Proteomes" id="UP001055879">
    <property type="component" value="Linkage Group LG08"/>
</dbReference>
<comment type="caution">
    <text evidence="1">The sequence shown here is derived from an EMBL/GenBank/DDBJ whole genome shotgun (WGS) entry which is preliminary data.</text>
</comment>
<accession>A0ACB9A953</accession>
<name>A0ACB9A953_ARCLA</name>
<evidence type="ECO:0000313" key="2">
    <source>
        <dbReference type="Proteomes" id="UP001055879"/>
    </source>
</evidence>
<protein>
    <submittedName>
        <fullName evidence="1">Uncharacterized protein</fullName>
    </submittedName>
</protein>
<reference evidence="2" key="1">
    <citation type="journal article" date="2022" name="Mol. Ecol. Resour.">
        <title>The genomes of chicory, endive, great burdock and yacon provide insights into Asteraceae palaeo-polyploidization history and plant inulin production.</title>
        <authorList>
            <person name="Fan W."/>
            <person name="Wang S."/>
            <person name="Wang H."/>
            <person name="Wang A."/>
            <person name="Jiang F."/>
            <person name="Liu H."/>
            <person name="Zhao H."/>
            <person name="Xu D."/>
            <person name="Zhang Y."/>
        </authorList>
    </citation>
    <scope>NUCLEOTIDE SEQUENCE [LARGE SCALE GENOMIC DNA]</scope>
    <source>
        <strain evidence="2">cv. Niubang</strain>
    </source>
</reference>
<keyword evidence="2" id="KW-1185">Reference proteome</keyword>
<sequence length="468" mass="52180">MISPMATQLTHSHSHSFFPSYKLFFAAAPEPRLRQFRLFHGRSLLAAVCASSLDDTSVRVASRKPARTNADLCNDLREFMSEVGLPDGHVPSLKELLQHGRQDLANIVRRRGYKLIRELLAASREINVADSDVEGSLTDKKDKASTQEDEFTGLDENGKELAEDVFLSSEDTIMEETSNSKISDNDTKSDVESCFLVDGSTKSLQEKVVKFIQSGELETFEDNDLDVVNVMENSGSQQSTESELNSASESQVLCVSDSANLANGSILSSELVLSTSQLRSISSNDQLASAESANTDKDVDVEIRTKEDQAEINRIKVMLHHKESELSQLKEQIEKNKQALLELQAKAETEISKAQKLLLDKDAELHAAEESLSGLKQVQVEYWGDGETVEVAGSFNGWLHGVKLDPQPSSNITDPVELRTSRLWRSMLWLYPGIYEIKFIVDGKWMIDPMKEIVTRGSIRNNVLRVDR</sequence>
<proteinExistence type="predicted"/>
<gene>
    <name evidence="1" type="ORF">L6452_24652</name>
</gene>
<organism evidence="1 2">
    <name type="scientific">Arctium lappa</name>
    <name type="common">Greater burdock</name>
    <name type="synonym">Lappa major</name>
    <dbReference type="NCBI Taxonomy" id="4217"/>
    <lineage>
        <taxon>Eukaryota</taxon>
        <taxon>Viridiplantae</taxon>
        <taxon>Streptophyta</taxon>
        <taxon>Embryophyta</taxon>
        <taxon>Tracheophyta</taxon>
        <taxon>Spermatophyta</taxon>
        <taxon>Magnoliopsida</taxon>
        <taxon>eudicotyledons</taxon>
        <taxon>Gunneridae</taxon>
        <taxon>Pentapetalae</taxon>
        <taxon>asterids</taxon>
        <taxon>campanulids</taxon>
        <taxon>Asterales</taxon>
        <taxon>Asteraceae</taxon>
        <taxon>Carduoideae</taxon>
        <taxon>Cardueae</taxon>
        <taxon>Arctiinae</taxon>
        <taxon>Arctium</taxon>
    </lineage>
</organism>
<evidence type="ECO:0000313" key="1">
    <source>
        <dbReference type="EMBL" id="KAI3706724.1"/>
    </source>
</evidence>